<evidence type="ECO:0000313" key="1">
    <source>
        <dbReference type="EMBL" id="NKE07307.1"/>
    </source>
</evidence>
<protein>
    <submittedName>
        <fullName evidence="1">Uncharacterized protein</fullName>
    </submittedName>
</protein>
<comment type="caution">
    <text evidence="1">The sequence shown here is derived from an EMBL/GenBank/DDBJ whole genome shotgun (WGS) entry which is preliminary data.</text>
</comment>
<accession>A0A846TPU9</accession>
<sequence>MSGIGTVKLELVREVVHVEGILDLLIKGCWIEQNDHRCTVSHGQIEFTGGFHDSFFKITLQANELLIESDSPWELEVLAEELKEIAVKKEMIIK</sequence>
<reference evidence="1 2" key="1">
    <citation type="submission" date="2020-03" db="EMBL/GenBank/DDBJ databases">
        <authorList>
            <person name="Sun Q."/>
        </authorList>
    </citation>
    <scope>NUCLEOTIDE SEQUENCE [LARGE SCALE GENOMIC DNA]</scope>
    <source>
        <strain evidence="1 2">KACC 21451</strain>
    </source>
</reference>
<dbReference type="Proteomes" id="UP000587942">
    <property type="component" value="Unassembled WGS sequence"/>
</dbReference>
<name>A0A846TPU9_9BACI</name>
<organism evidence="1 2">
    <name type="scientific">Mesobacillus selenatarsenatis</name>
    <dbReference type="NCBI Taxonomy" id="388741"/>
    <lineage>
        <taxon>Bacteria</taxon>
        <taxon>Bacillati</taxon>
        <taxon>Bacillota</taxon>
        <taxon>Bacilli</taxon>
        <taxon>Bacillales</taxon>
        <taxon>Bacillaceae</taxon>
        <taxon>Mesobacillus</taxon>
    </lineage>
</organism>
<dbReference type="AlphaFoldDB" id="A0A846TPU9"/>
<dbReference type="RefSeq" id="WP_167833709.1">
    <property type="nucleotide sequence ID" value="NZ_JAAVUM010000014.1"/>
</dbReference>
<dbReference type="EMBL" id="JAAVUM010000014">
    <property type="protein sequence ID" value="NKE07307.1"/>
    <property type="molecule type" value="Genomic_DNA"/>
</dbReference>
<proteinExistence type="predicted"/>
<gene>
    <name evidence="1" type="ORF">GWK17_17815</name>
</gene>
<evidence type="ECO:0000313" key="2">
    <source>
        <dbReference type="Proteomes" id="UP000587942"/>
    </source>
</evidence>